<dbReference type="Proteomes" id="UP000813824">
    <property type="component" value="Unassembled WGS sequence"/>
</dbReference>
<sequence>MHFSKTYSQLLLSLPPELRSSAIEYRQLKKLINQVVEELTSLGLSPQLLQQVLEHSQAPQSAQTLSKLPAHQPEIASGSSNVFLPRITYELDSTSNELVPQLRLRTYDDRLIGLASSDVLNGASELTEPRGADSPQVQAPLDSPQGSMSLSPSERQPKEIVIPLRSDSMFVQTLIQAHQALSDRLTVFCNEFYANLEVLAREVSDTARPMSETHSSFHAHSSHSNATTVRVRAPGGFHSLLSAPSDLYAWREVFQLYMDSEVFESTNEETRGERAITDAEERLSAFMQRLTDRGLSVNGSQMKLKESKHAMQLFIQLNHSILNLYKFQYATKEATRKILKKHIKRTALPFTAENLPTPFSPPSPDALSTSLIPIPRKSTSSLARTLVQAIGESVLPIVPAVDDYSCIICMNIAFKPIRLSCGHLFCVRCLVKMQKRGQGNCPMCRAPCVLVADRSNVDWALMNFMADWFPIESQKKLRTNEEEVAKEQMEELGFETKCTTQ</sequence>
<evidence type="ECO:0000256" key="5">
    <source>
        <dbReference type="SAM" id="MobiDB-lite"/>
    </source>
</evidence>
<dbReference type="PROSITE" id="PS50089">
    <property type="entry name" value="ZF_RING_2"/>
    <property type="match status" value="1"/>
</dbReference>
<keyword evidence="1" id="KW-0479">Metal-binding</keyword>
<feature type="domain" description="RING-type" evidence="6">
    <location>
        <begin position="406"/>
        <end position="445"/>
    </location>
</feature>
<dbReference type="PROSITE" id="PS00518">
    <property type="entry name" value="ZF_RING_1"/>
    <property type="match status" value="1"/>
</dbReference>
<dbReference type="InterPro" id="IPR017907">
    <property type="entry name" value="Znf_RING_CS"/>
</dbReference>
<protein>
    <submittedName>
        <fullName evidence="8">SPX domain-containing protein</fullName>
    </submittedName>
</protein>
<dbReference type="Pfam" id="PF00097">
    <property type="entry name" value="zf-C3HC4"/>
    <property type="match status" value="1"/>
</dbReference>
<dbReference type="AlphaFoldDB" id="A0A8K0ULM9"/>
<reference evidence="8" key="1">
    <citation type="journal article" date="2021" name="New Phytol.">
        <title>Evolutionary innovations through gain and loss of genes in the ectomycorrhizal Boletales.</title>
        <authorList>
            <person name="Wu G."/>
            <person name="Miyauchi S."/>
            <person name="Morin E."/>
            <person name="Kuo A."/>
            <person name="Drula E."/>
            <person name="Varga T."/>
            <person name="Kohler A."/>
            <person name="Feng B."/>
            <person name="Cao Y."/>
            <person name="Lipzen A."/>
            <person name="Daum C."/>
            <person name="Hundley H."/>
            <person name="Pangilinan J."/>
            <person name="Johnson J."/>
            <person name="Barry K."/>
            <person name="LaButti K."/>
            <person name="Ng V."/>
            <person name="Ahrendt S."/>
            <person name="Min B."/>
            <person name="Choi I.G."/>
            <person name="Park H."/>
            <person name="Plett J.M."/>
            <person name="Magnuson J."/>
            <person name="Spatafora J.W."/>
            <person name="Nagy L.G."/>
            <person name="Henrissat B."/>
            <person name="Grigoriev I.V."/>
            <person name="Yang Z.L."/>
            <person name="Xu J."/>
            <person name="Martin F.M."/>
        </authorList>
    </citation>
    <scope>NUCLEOTIDE SEQUENCE</scope>
    <source>
        <strain evidence="8">KKN 215</strain>
    </source>
</reference>
<gene>
    <name evidence="8" type="ORF">BXZ70DRAFT_974769</name>
</gene>
<dbReference type="PANTHER" id="PTHR23327:SF51">
    <property type="entry name" value="TRANSCRIPTIONAL REGULATOR OF YEAST FORM ADHERENCE 3"/>
    <property type="match status" value="1"/>
</dbReference>
<dbReference type="InterPro" id="IPR004331">
    <property type="entry name" value="SPX_dom"/>
</dbReference>
<accession>A0A8K0ULM9</accession>
<keyword evidence="2 4" id="KW-0863">Zinc-finger</keyword>
<dbReference type="PANTHER" id="PTHR23327">
    <property type="entry name" value="RING FINGER PROTEIN 127"/>
    <property type="match status" value="1"/>
</dbReference>
<dbReference type="EMBL" id="JAEVFJ010000022">
    <property type="protein sequence ID" value="KAH8096851.1"/>
    <property type="molecule type" value="Genomic_DNA"/>
</dbReference>
<dbReference type="InterPro" id="IPR001841">
    <property type="entry name" value="Znf_RING"/>
</dbReference>
<dbReference type="InterPro" id="IPR018957">
    <property type="entry name" value="Znf_C3HC4_RING-type"/>
</dbReference>
<evidence type="ECO:0000256" key="4">
    <source>
        <dbReference type="PROSITE-ProRule" id="PRU00175"/>
    </source>
</evidence>
<evidence type="ECO:0000256" key="3">
    <source>
        <dbReference type="ARBA" id="ARBA00022833"/>
    </source>
</evidence>
<feature type="domain" description="SPX" evidence="7">
    <location>
        <begin position="1"/>
        <end position="356"/>
    </location>
</feature>
<evidence type="ECO:0000256" key="1">
    <source>
        <dbReference type="ARBA" id="ARBA00022723"/>
    </source>
</evidence>
<evidence type="ECO:0000256" key="2">
    <source>
        <dbReference type="ARBA" id="ARBA00022771"/>
    </source>
</evidence>
<comment type="caution">
    <text evidence="8">The sequence shown here is derived from an EMBL/GenBank/DDBJ whole genome shotgun (WGS) entry which is preliminary data.</text>
</comment>
<dbReference type="Gene3D" id="3.30.40.10">
    <property type="entry name" value="Zinc/RING finger domain, C3HC4 (zinc finger)"/>
    <property type="match status" value="1"/>
</dbReference>
<dbReference type="InterPro" id="IPR013083">
    <property type="entry name" value="Znf_RING/FYVE/PHD"/>
</dbReference>
<dbReference type="SMART" id="SM00184">
    <property type="entry name" value="RING"/>
    <property type="match status" value="1"/>
</dbReference>
<evidence type="ECO:0000313" key="8">
    <source>
        <dbReference type="EMBL" id="KAH8096851.1"/>
    </source>
</evidence>
<proteinExistence type="predicted"/>
<feature type="compositionally biased region" description="Polar residues" evidence="5">
    <location>
        <begin position="144"/>
        <end position="154"/>
    </location>
</feature>
<dbReference type="Pfam" id="PF03105">
    <property type="entry name" value="SPX"/>
    <property type="match status" value="1"/>
</dbReference>
<feature type="region of interest" description="Disordered" evidence="5">
    <location>
        <begin position="124"/>
        <end position="155"/>
    </location>
</feature>
<name>A0A8K0ULM9_9AGAR</name>
<dbReference type="GO" id="GO:0008270">
    <property type="term" value="F:zinc ion binding"/>
    <property type="evidence" value="ECO:0007669"/>
    <property type="project" value="UniProtKB-KW"/>
</dbReference>
<keyword evidence="9" id="KW-1185">Reference proteome</keyword>
<keyword evidence="3" id="KW-0862">Zinc</keyword>
<evidence type="ECO:0000259" key="6">
    <source>
        <dbReference type="PROSITE" id="PS50089"/>
    </source>
</evidence>
<dbReference type="OrthoDB" id="5588846at2759"/>
<evidence type="ECO:0000259" key="7">
    <source>
        <dbReference type="PROSITE" id="PS51382"/>
    </source>
</evidence>
<organism evidence="8 9">
    <name type="scientific">Cristinia sonorae</name>
    <dbReference type="NCBI Taxonomy" id="1940300"/>
    <lineage>
        <taxon>Eukaryota</taxon>
        <taxon>Fungi</taxon>
        <taxon>Dikarya</taxon>
        <taxon>Basidiomycota</taxon>
        <taxon>Agaricomycotina</taxon>
        <taxon>Agaricomycetes</taxon>
        <taxon>Agaricomycetidae</taxon>
        <taxon>Agaricales</taxon>
        <taxon>Pleurotineae</taxon>
        <taxon>Stephanosporaceae</taxon>
        <taxon>Cristinia</taxon>
    </lineage>
</organism>
<evidence type="ECO:0000313" key="9">
    <source>
        <dbReference type="Proteomes" id="UP000813824"/>
    </source>
</evidence>
<dbReference type="SUPFAM" id="SSF57850">
    <property type="entry name" value="RING/U-box"/>
    <property type="match status" value="1"/>
</dbReference>
<dbReference type="PROSITE" id="PS51382">
    <property type="entry name" value="SPX"/>
    <property type="match status" value="1"/>
</dbReference>